<gene>
    <name evidence="1" type="ORF">BpHYR1_009299</name>
</gene>
<evidence type="ECO:0000313" key="1">
    <source>
        <dbReference type="EMBL" id="RNA31602.1"/>
    </source>
</evidence>
<accession>A0A3M7S764</accession>
<protein>
    <submittedName>
        <fullName evidence="1">Uncharacterized protein</fullName>
    </submittedName>
</protein>
<organism evidence="1 2">
    <name type="scientific">Brachionus plicatilis</name>
    <name type="common">Marine rotifer</name>
    <name type="synonym">Brachionus muelleri</name>
    <dbReference type="NCBI Taxonomy" id="10195"/>
    <lineage>
        <taxon>Eukaryota</taxon>
        <taxon>Metazoa</taxon>
        <taxon>Spiralia</taxon>
        <taxon>Gnathifera</taxon>
        <taxon>Rotifera</taxon>
        <taxon>Eurotatoria</taxon>
        <taxon>Monogononta</taxon>
        <taxon>Pseudotrocha</taxon>
        <taxon>Ploima</taxon>
        <taxon>Brachionidae</taxon>
        <taxon>Brachionus</taxon>
    </lineage>
</organism>
<dbReference type="AlphaFoldDB" id="A0A3M7S764"/>
<comment type="caution">
    <text evidence="1">The sequence shown here is derived from an EMBL/GenBank/DDBJ whole genome shotgun (WGS) entry which is preliminary data.</text>
</comment>
<name>A0A3M7S764_BRAPC</name>
<dbReference type="Proteomes" id="UP000276133">
    <property type="component" value="Unassembled WGS sequence"/>
</dbReference>
<evidence type="ECO:0000313" key="2">
    <source>
        <dbReference type="Proteomes" id="UP000276133"/>
    </source>
</evidence>
<reference evidence="1 2" key="1">
    <citation type="journal article" date="2018" name="Sci. Rep.">
        <title>Genomic signatures of local adaptation to the degree of environmental predictability in rotifers.</title>
        <authorList>
            <person name="Franch-Gras L."/>
            <person name="Hahn C."/>
            <person name="Garcia-Roger E.M."/>
            <person name="Carmona M.J."/>
            <person name="Serra M."/>
            <person name="Gomez A."/>
        </authorList>
    </citation>
    <scope>NUCLEOTIDE SEQUENCE [LARGE SCALE GENOMIC DNA]</scope>
    <source>
        <strain evidence="1">HYR1</strain>
    </source>
</reference>
<sequence>MMQHTWLHQLSESVNVIINQFFFNFQIIKINKNKHLKSGHIDYGIKCSQKNVMIGIIFSISIIKINLKKLYFFNFIFNACSCVKSNQLQRHSIFNFVNGPKAGAFKQTCLQTFLIINPVHKVVKQKAHNWIHSHMVHRIRQKIRLENSFNIFKLEGVICKADSVNSII</sequence>
<dbReference type="EMBL" id="REGN01001919">
    <property type="protein sequence ID" value="RNA31602.1"/>
    <property type="molecule type" value="Genomic_DNA"/>
</dbReference>
<proteinExistence type="predicted"/>
<keyword evidence="2" id="KW-1185">Reference proteome</keyword>